<evidence type="ECO:0000313" key="2">
    <source>
        <dbReference type="Proteomes" id="UP001143981"/>
    </source>
</evidence>
<name>A0A9W8CXZ2_9FUNG</name>
<evidence type="ECO:0000313" key="1">
    <source>
        <dbReference type="EMBL" id="KAJ1733403.1"/>
    </source>
</evidence>
<comment type="caution">
    <text evidence="1">The sequence shown here is derived from an EMBL/GenBank/DDBJ whole genome shotgun (WGS) entry which is preliminary data.</text>
</comment>
<sequence>MAPRIFTPASQNVVSSSRVNPVCRRMLQRLADEKKWKLDESAQFSIDNWTNIINQDNILLFLRGMRVPCPPGDKFKARLETFRVSIGFWTPFQQRMWDYFLSHDTGPCYLDAAYRPGTDGFQIWTLFFERSGQTVPVSYLVTTAATVGLVSDWLTAIVDQSPELLPKKTIFINTLRATSALEAIFGTWDVRLCKYYVDQVLKDALRQRAQAVGDPRAVSAIQDVDKDLFGTLEEALATPAIKHKVEFLFRQAQDWKPRNEEEDLAFGRGSQAVARWRYLLWTQMLGRPATKRIDSVLYHLVSVLSPGVERAVRAHEDGAEGPGDFCTEGFEQGSKSLTMDLANVTIVPLGTSLVYLANYSSLEDSHVIAPGYNVCFCRRFADHGLCPHLIYWATPAIHQPELVRILDGLPHA</sequence>
<dbReference type="AlphaFoldDB" id="A0A9W8CXZ2"/>
<dbReference type="OrthoDB" id="5577393at2759"/>
<proteinExistence type="predicted"/>
<dbReference type="Proteomes" id="UP001143981">
    <property type="component" value="Unassembled WGS sequence"/>
</dbReference>
<dbReference type="EMBL" id="JANBOI010000143">
    <property type="protein sequence ID" value="KAJ1733403.1"/>
    <property type="molecule type" value="Genomic_DNA"/>
</dbReference>
<gene>
    <name evidence="1" type="ORF">LPJ61_001579</name>
</gene>
<keyword evidence="2" id="KW-1185">Reference proteome</keyword>
<reference evidence="1" key="1">
    <citation type="submission" date="2022-07" db="EMBL/GenBank/DDBJ databases">
        <title>Phylogenomic reconstructions and comparative analyses of Kickxellomycotina fungi.</title>
        <authorList>
            <person name="Reynolds N.K."/>
            <person name="Stajich J.E."/>
            <person name="Barry K."/>
            <person name="Grigoriev I.V."/>
            <person name="Crous P."/>
            <person name="Smith M.E."/>
        </authorList>
    </citation>
    <scope>NUCLEOTIDE SEQUENCE</scope>
    <source>
        <strain evidence="1">BCRC 34381</strain>
    </source>
</reference>
<accession>A0A9W8CXZ2</accession>
<organism evidence="1 2">
    <name type="scientific">Coemansia biformis</name>
    <dbReference type="NCBI Taxonomy" id="1286918"/>
    <lineage>
        <taxon>Eukaryota</taxon>
        <taxon>Fungi</taxon>
        <taxon>Fungi incertae sedis</taxon>
        <taxon>Zoopagomycota</taxon>
        <taxon>Kickxellomycotina</taxon>
        <taxon>Kickxellomycetes</taxon>
        <taxon>Kickxellales</taxon>
        <taxon>Kickxellaceae</taxon>
        <taxon>Coemansia</taxon>
    </lineage>
</organism>
<protein>
    <submittedName>
        <fullName evidence="1">Uncharacterized protein</fullName>
    </submittedName>
</protein>